<dbReference type="PANTHER" id="PTHR48044">
    <property type="entry name" value="GLYCOSYLTRANSFERASE"/>
    <property type="match status" value="1"/>
</dbReference>
<proteinExistence type="predicted"/>
<gene>
    <name evidence="1" type="primary">UGAT</name>
    <name evidence="1" type="ORF">QJS10_CPB13g01658</name>
</gene>
<keyword evidence="2" id="KW-1185">Reference proteome</keyword>
<evidence type="ECO:0000313" key="2">
    <source>
        <dbReference type="Proteomes" id="UP001180020"/>
    </source>
</evidence>
<organism evidence="1 2">
    <name type="scientific">Acorus calamus</name>
    <name type="common">Sweet flag</name>
    <dbReference type="NCBI Taxonomy" id="4465"/>
    <lineage>
        <taxon>Eukaryota</taxon>
        <taxon>Viridiplantae</taxon>
        <taxon>Streptophyta</taxon>
        <taxon>Embryophyta</taxon>
        <taxon>Tracheophyta</taxon>
        <taxon>Spermatophyta</taxon>
        <taxon>Magnoliopsida</taxon>
        <taxon>Liliopsida</taxon>
        <taxon>Acoraceae</taxon>
        <taxon>Acorus</taxon>
    </lineage>
</organism>
<reference evidence="1" key="1">
    <citation type="journal article" date="2023" name="Nat. Commun.">
        <title>Diploid and tetraploid genomes of Acorus and the evolution of monocots.</title>
        <authorList>
            <person name="Ma L."/>
            <person name="Liu K.W."/>
            <person name="Li Z."/>
            <person name="Hsiao Y.Y."/>
            <person name="Qi Y."/>
            <person name="Fu T."/>
            <person name="Tang G.D."/>
            <person name="Zhang D."/>
            <person name="Sun W.H."/>
            <person name="Liu D.K."/>
            <person name="Li Y."/>
            <person name="Chen G.Z."/>
            <person name="Liu X.D."/>
            <person name="Liao X.Y."/>
            <person name="Jiang Y.T."/>
            <person name="Yu X."/>
            <person name="Hao Y."/>
            <person name="Huang J."/>
            <person name="Zhao X.W."/>
            <person name="Ke S."/>
            <person name="Chen Y.Y."/>
            <person name="Wu W.L."/>
            <person name="Hsu J.L."/>
            <person name="Lin Y.F."/>
            <person name="Huang M.D."/>
            <person name="Li C.Y."/>
            <person name="Huang L."/>
            <person name="Wang Z.W."/>
            <person name="Zhao X."/>
            <person name="Zhong W.Y."/>
            <person name="Peng D.H."/>
            <person name="Ahmad S."/>
            <person name="Lan S."/>
            <person name="Zhang J.S."/>
            <person name="Tsai W.C."/>
            <person name="Van de Peer Y."/>
            <person name="Liu Z.J."/>
        </authorList>
    </citation>
    <scope>NUCLEOTIDE SEQUENCE</scope>
    <source>
        <strain evidence="1">CP</strain>
    </source>
</reference>
<reference evidence="1" key="2">
    <citation type="submission" date="2023-06" db="EMBL/GenBank/DDBJ databases">
        <authorList>
            <person name="Ma L."/>
            <person name="Liu K.-W."/>
            <person name="Li Z."/>
            <person name="Hsiao Y.-Y."/>
            <person name="Qi Y."/>
            <person name="Fu T."/>
            <person name="Tang G."/>
            <person name="Zhang D."/>
            <person name="Sun W.-H."/>
            <person name="Liu D.-K."/>
            <person name="Li Y."/>
            <person name="Chen G.-Z."/>
            <person name="Liu X.-D."/>
            <person name="Liao X.-Y."/>
            <person name="Jiang Y.-T."/>
            <person name="Yu X."/>
            <person name="Hao Y."/>
            <person name="Huang J."/>
            <person name="Zhao X.-W."/>
            <person name="Ke S."/>
            <person name="Chen Y.-Y."/>
            <person name="Wu W.-L."/>
            <person name="Hsu J.-L."/>
            <person name="Lin Y.-F."/>
            <person name="Huang M.-D."/>
            <person name="Li C.-Y."/>
            <person name="Huang L."/>
            <person name="Wang Z.-W."/>
            <person name="Zhao X."/>
            <person name="Zhong W.-Y."/>
            <person name="Peng D.-H."/>
            <person name="Ahmad S."/>
            <person name="Lan S."/>
            <person name="Zhang J.-S."/>
            <person name="Tsai W.-C."/>
            <person name="Van De Peer Y."/>
            <person name="Liu Z.-J."/>
        </authorList>
    </citation>
    <scope>NUCLEOTIDE SEQUENCE</scope>
    <source>
        <strain evidence="1">CP</strain>
        <tissue evidence="1">Leaves</tissue>
    </source>
</reference>
<accession>A0AAV9DF89</accession>
<dbReference type="Gene3D" id="3.40.50.2000">
    <property type="entry name" value="Glycogen Phosphorylase B"/>
    <property type="match status" value="1"/>
</dbReference>
<dbReference type="Proteomes" id="UP001180020">
    <property type="component" value="Unassembled WGS sequence"/>
</dbReference>
<comment type="caution">
    <text evidence="1">The sequence shown here is derived from an EMBL/GenBank/DDBJ whole genome shotgun (WGS) entry which is preliminary data.</text>
</comment>
<dbReference type="AlphaFoldDB" id="A0AAV9DF89"/>
<evidence type="ECO:0000313" key="1">
    <source>
        <dbReference type="EMBL" id="KAK1300231.1"/>
    </source>
</evidence>
<dbReference type="PANTHER" id="PTHR48044:SF29">
    <property type="entry name" value="GLYCOSYLTRANSFERASE"/>
    <property type="match status" value="1"/>
</dbReference>
<name>A0AAV9DF89_ACOCL</name>
<sequence>MRYGVPIIGIPLHLDQPLNVKLVVEVGIGMEVERGGGGEGSFERERVGKVIREVVVGEGGEGVRRRAGEMGKRLRLRREDGEVEVVVQKMREVCGKGKIRRAV</sequence>
<dbReference type="GO" id="GO:1901135">
    <property type="term" value="P:carbohydrate derivative metabolic process"/>
    <property type="evidence" value="ECO:0007669"/>
    <property type="project" value="UniProtKB-ARBA"/>
</dbReference>
<dbReference type="SUPFAM" id="SSF53756">
    <property type="entry name" value="UDP-Glycosyltransferase/glycogen phosphorylase"/>
    <property type="match status" value="1"/>
</dbReference>
<dbReference type="EMBL" id="JAUJYO010000013">
    <property type="protein sequence ID" value="KAK1300231.1"/>
    <property type="molecule type" value="Genomic_DNA"/>
</dbReference>
<protein>
    <submittedName>
        <fullName evidence="1">Cyanidin-3-O-glucoside 2-O-glucuronosyltransferase</fullName>
    </submittedName>
</protein>
<dbReference type="GO" id="GO:0008194">
    <property type="term" value="F:UDP-glycosyltransferase activity"/>
    <property type="evidence" value="ECO:0007669"/>
    <property type="project" value="UniProtKB-ARBA"/>
</dbReference>